<dbReference type="Proteomes" id="UP000322667">
    <property type="component" value="Chromosome A10"/>
</dbReference>
<dbReference type="AlphaFoldDB" id="A0A5D2NTE4"/>
<dbReference type="EMBL" id="CM017619">
    <property type="protein sequence ID" value="TYI07262.1"/>
    <property type="molecule type" value="Genomic_DNA"/>
</dbReference>
<gene>
    <name evidence="1" type="ORF">ES332_A10G216000v1</name>
</gene>
<evidence type="ECO:0000313" key="1">
    <source>
        <dbReference type="EMBL" id="TYI07262.1"/>
    </source>
</evidence>
<reference evidence="1 2" key="1">
    <citation type="submission" date="2019-07" db="EMBL/GenBank/DDBJ databases">
        <title>WGS assembly of Gossypium tomentosum.</title>
        <authorList>
            <person name="Chen Z.J."/>
            <person name="Sreedasyam A."/>
            <person name="Ando A."/>
            <person name="Song Q."/>
            <person name="De L."/>
            <person name="Hulse-Kemp A."/>
            <person name="Ding M."/>
            <person name="Ye W."/>
            <person name="Kirkbride R."/>
            <person name="Jenkins J."/>
            <person name="Plott C."/>
            <person name="Lovell J."/>
            <person name="Lin Y.-M."/>
            <person name="Vaughn R."/>
            <person name="Liu B."/>
            <person name="Li W."/>
            <person name="Simpson S."/>
            <person name="Scheffler B."/>
            <person name="Saski C."/>
            <person name="Grover C."/>
            <person name="Hu G."/>
            <person name="Conover J."/>
            <person name="Carlson J."/>
            <person name="Shu S."/>
            <person name="Boston L."/>
            <person name="Williams M."/>
            <person name="Peterson D."/>
            <person name="Mcgee K."/>
            <person name="Jones D."/>
            <person name="Wendel J."/>
            <person name="Stelly D."/>
            <person name="Grimwood J."/>
            <person name="Schmutz J."/>
        </authorList>
    </citation>
    <scope>NUCLEOTIDE SEQUENCE [LARGE SCALE GENOMIC DNA]</scope>
    <source>
        <strain evidence="1">7179.01</strain>
    </source>
</reference>
<name>A0A5D2NTE4_GOSTO</name>
<proteinExistence type="predicted"/>
<sequence length="166" mass="19424">MQYSHNTSKGSQIVGTIAEEATPLGILYTVNQIINQHKWKIIQLNLDLINEVKETTEVRNAAKAQQVTQYYNSRVKNKQFQMGDLVLRNTEANLLVLQQGKMNDRCCRKSRLWRLKNSKDRWPCFASYIECMPSKNILCMNDSSLFSRKIHYFQILFTLYITNNLI</sequence>
<accession>A0A5D2NTE4</accession>
<organism evidence="1 2">
    <name type="scientific">Gossypium tomentosum</name>
    <name type="common">Hawaiian cotton</name>
    <name type="synonym">Gossypium sandvicense</name>
    <dbReference type="NCBI Taxonomy" id="34277"/>
    <lineage>
        <taxon>Eukaryota</taxon>
        <taxon>Viridiplantae</taxon>
        <taxon>Streptophyta</taxon>
        <taxon>Embryophyta</taxon>
        <taxon>Tracheophyta</taxon>
        <taxon>Spermatophyta</taxon>
        <taxon>Magnoliopsida</taxon>
        <taxon>eudicotyledons</taxon>
        <taxon>Gunneridae</taxon>
        <taxon>Pentapetalae</taxon>
        <taxon>rosids</taxon>
        <taxon>malvids</taxon>
        <taxon>Malvales</taxon>
        <taxon>Malvaceae</taxon>
        <taxon>Malvoideae</taxon>
        <taxon>Gossypium</taxon>
    </lineage>
</organism>
<keyword evidence="2" id="KW-1185">Reference proteome</keyword>
<evidence type="ECO:0000313" key="2">
    <source>
        <dbReference type="Proteomes" id="UP000322667"/>
    </source>
</evidence>
<protein>
    <submittedName>
        <fullName evidence="1">Uncharacterized protein</fullName>
    </submittedName>
</protein>